<keyword evidence="3" id="KW-1185">Reference proteome</keyword>
<comment type="caution">
    <text evidence="2">The sequence shown here is derived from an EMBL/GenBank/DDBJ whole genome shotgun (WGS) entry which is preliminary data.</text>
</comment>
<accession>A0A0L6VU12</accession>
<proteinExistence type="predicted"/>
<reference evidence="2 3" key="1">
    <citation type="submission" date="2015-08" db="EMBL/GenBank/DDBJ databases">
        <title>Next Generation Sequencing and Analysis of the Genome of Puccinia sorghi L Schw, the Causal Agent of Maize Common Rust.</title>
        <authorList>
            <person name="Rochi L."/>
            <person name="Burguener G."/>
            <person name="Darino M."/>
            <person name="Turjanski A."/>
            <person name="Kreff E."/>
            <person name="Dieguez M.J."/>
            <person name="Sacco F."/>
        </authorList>
    </citation>
    <scope>NUCLEOTIDE SEQUENCE [LARGE SCALE GENOMIC DNA]</scope>
    <source>
        <strain evidence="2 3">RO10H11247</strain>
    </source>
</reference>
<dbReference type="VEuPathDB" id="FungiDB:VP01_10589g1"/>
<feature type="region of interest" description="Disordered" evidence="1">
    <location>
        <begin position="29"/>
        <end position="81"/>
    </location>
</feature>
<feature type="non-terminal residue" evidence="2">
    <location>
        <position position="198"/>
    </location>
</feature>
<gene>
    <name evidence="2" type="ORF">VP01_10589g1</name>
</gene>
<protein>
    <recommendedName>
        <fullName evidence="4">DUF4939 domain-containing protein</fullName>
    </recommendedName>
</protein>
<evidence type="ECO:0000313" key="3">
    <source>
        <dbReference type="Proteomes" id="UP000037035"/>
    </source>
</evidence>
<dbReference type="AlphaFoldDB" id="A0A0L6VU12"/>
<dbReference type="EMBL" id="LAVV01000653">
    <property type="protein sequence ID" value="KNZ64181.1"/>
    <property type="molecule type" value="Genomic_DNA"/>
</dbReference>
<name>A0A0L6VU12_9BASI</name>
<dbReference type="OrthoDB" id="8955945at2759"/>
<feature type="compositionally biased region" description="Polar residues" evidence="1">
    <location>
        <begin position="29"/>
        <end position="45"/>
    </location>
</feature>
<feature type="non-terminal residue" evidence="2">
    <location>
        <position position="1"/>
    </location>
</feature>
<evidence type="ECO:0008006" key="4">
    <source>
        <dbReference type="Google" id="ProtNLM"/>
    </source>
</evidence>
<evidence type="ECO:0000256" key="1">
    <source>
        <dbReference type="SAM" id="MobiDB-lite"/>
    </source>
</evidence>
<sequence>VEKPNDWRMVPNTNQTCNRCHIPSCDTTRSRTGNLLSPANPTRAPSQHLPPPTPLPRNHLDFQKNAHAPSSRTSRRPSPLTSEQLQAKLANLMAVVTEERRLCQLAKIELRKIRGKPPPCAPSPTAHPLACLPEQFDGTCGPAEQAFLQKTGLYCLAHPDQLPDECSKIIFMLTNLSGNATKWAQPLNQRVLNKSDPD</sequence>
<dbReference type="Proteomes" id="UP000037035">
    <property type="component" value="Unassembled WGS sequence"/>
</dbReference>
<evidence type="ECO:0000313" key="2">
    <source>
        <dbReference type="EMBL" id="KNZ64181.1"/>
    </source>
</evidence>
<feature type="compositionally biased region" description="Low complexity" evidence="1">
    <location>
        <begin position="69"/>
        <end position="81"/>
    </location>
</feature>
<organism evidence="2 3">
    <name type="scientific">Puccinia sorghi</name>
    <dbReference type="NCBI Taxonomy" id="27349"/>
    <lineage>
        <taxon>Eukaryota</taxon>
        <taxon>Fungi</taxon>
        <taxon>Dikarya</taxon>
        <taxon>Basidiomycota</taxon>
        <taxon>Pucciniomycotina</taxon>
        <taxon>Pucciniomycetes</taxon>
        <taxon>Pucciniales</taxon>
        <taxon>Pucciniaceae</taxon>
        <taxon>Puccinia</taxon>
    </lineage>
</organism>